<dbReference type="PANTHER" id="PTHR10903">
    <property type="entry name" value="GTPASE, IMAP FAMILY MEMBER-RELATED"/>
    <property type="match status" value="1"/>
</dbReference>
<dbReference type="Pfam" id="PF04548">
    <property type="entry name" value="AIG1"/>
    <property type="match status" value="2"/>
</dbReference>
<dbReference type="Gene3D" id="3.40.50.300">
    <property type="entry name" value="P-loop containing nucleotide triphosphate hydrolases"/>
    <property type="match status" value="3"/>
</dbReference>
<organism evidence="5 6">
    <name type="scientific">Lates japonicus</name>
    <name type="common">Japanese lates</name>
    <dbReference type="NCBI Taxonomy" id="270547"/>
    <lineage>
        <taxon>Eukaryota</taxon>
        <taxon>Metazoa</taxon>
        <taxon>Chordata</taxon>
        <taxon>Craniata</taxon>
        <taxon>Vertebrata</taxon>
        <taxon>Euteleostomi</taxon>
        <taxon>Actinopterygii</taxon>
        <taxon>Neopterygii</taxon>
        <taxon>Teleostei</taxon>
        <taxon>Neoteleostei</taxon>
        <taxon>Acanthomorphata</taxon>
        <taxon>Carangaria</taxon>
        <taxon>Carangaria incertae sedis</taxon>
        <taxon>Centropomidae</taxon>
        <taxon>Lates</taxon>
    </lineage>
</organism>
<protein>
    <submittedName>
        <fullName evidence="5">GTPase IMAP family member 8-like protein</fullName>
    </submittedName>
</protein>
<name>A0AAD3NAC4_LATJO</name>
<evidence type="ECO:0000256" key="1">
    <source>
        <dbReference type="ARBA" id="ARBA00008535"/>
    </source>
</evidence>
<dbReference type="PANTHER" id="PTHR10903:SF170">
    <property type="entry name" value="GTPASE IMAP FAMILY MEMBER 7"/>
    <property type="match status" value="1"/>
</dbReference>
<accession>A0AAD3NAC4</accession>
<evidence type="ECO:0000313" key="6">
    <source>
        <dbReference type="Proteomes" id="UP001279410"/>
    </source>
</evidence>
<evidence type="ECO:0000256" key="3">
    <source>
        <dbReference type="ARBA" id="ARBA00023134"/>
    </source>
</evidence>
<comment type="caution">
    <text evidence="5">The sequence shown here is derived from an EMBL/GenBank/DDBJ whole genome shotgun (WGS) entry which is preliminary data.</text>
</comment>
<evidence type="ECO:0000259" key="4">
    <source>
        <dbReference type="PROSITE" id="PS51720"/>
    </source>
</evidence>
<dbReference type="SUPFAM" id="SSF52540">
    <property type="entry name" value="P-loop containing nucleoside triphosphate hydrolases"/>
    <property type="match status" value="1"/>
</dbReference>
<reference evidence="5" key="1">
    <citation type="submission" date="2022-08" db="EMBL/GenBank/DDBJ databases">
        <title>Genome sequencing of akame (Lates japonicus).</title>
        <authorList>
            <person name="Hashiguchi Y."/>
            <person name="Takahashi H."/>
        </authorList>
    </citation>
    <scope>NUCLEOTIDE SEQUENCE</scope>
    <source>
        <strain evidence="5">Kochi</strain>
    </source>
</reference>
<dbReference type="Proteomes" id="UP001279410">
    <property type="component" value="Unassembled WGS sequence"/>
</dbReference>
<comment type="similarity">
    <text evidence="1">Belongs to the TRAFAC class TrmE-Era-EngA-EngB-Septin-like GTPase superfamily. AIG1/Toc34/Toc159-like paraseptin GTPase family. IAN subfamily.</text>
</comment>
<proteinExistence type="inferred from homology"/>
<evidence type="ECO:0000256" key="2">
    <source>
        <dbReference type="ARBA" id="ARBA00022741"/>
    </source>
</evidence>
<feature type="domain" description="AIG1-type G" evidence="4">
    <location>
        <begin position="143"/>
        <end position="310"/>
    </location>
</feature>
<dbReference type="InterPro" id="IPR045058">
    <property type="entry name" value="GIMA/IAN/Toc"/>
</dbReference>
<dbReference type="EMBL" id="BRZM01000134">
    <property type="protein sequence ID" value="GLD68409.1"/>
    <property type="molecule type" value="Genomic_DNA"/>
</dbReference>
<keyword evidence="2" id="KW-0547">Nucleotide-binding</keyword>
<evidence type="ECO:0000313" key="5">
    <source>
        <dbReference type="EMBL" id="GLD68409.1"/>
    </source>
</evidence>
<dbReference type="GO" id="GO:0005525">
    <property type="term" value="F:GTP binding"/>
    <property type="evidence" value="ECO:0007669"/>
    <property type="project" value="UniProtKB-KW"/>
</dbReference>
<keyword evidence="3" id="KW-0342">GTP-binding</keyword>
<dbReference type="PROSITE" id="PS51720">
    <property type="entry name" value="G_AIG1"/>
    <property type="match status" value="1"/>
</dbReference>
<sequence length="310" mass="34968">MEESFRCISLCDPEGVHAFILVLPVGPLTDEDKGELETIQNTFSSPVNDFTMILFTVEVNPNSPAVVRYLKENILIQELCQSSGGRYYVFDHRDKQQVFHVLEGMRTVEPRCFTKEMITRPRRNTLRRRISVQRASRYSNKRRECLRIVLVGKTGCGKSATRNTILGREHFTSEVSSQSVTNVCAKATGEIDGQPVTVVDTPGLFDTTLPNNKVAEELVTYVSMLAPVPRVLTGAADWSLYTGGKRNCGSDQEVFWQQIPFDNNNQRNRAQVSQLLNKVDSMVNRNGGGYYTSEMFQEAEAAIQKELERI</sequence>
<dbReference type="InterPro" id="IPR006703">
    <property type="entry name" value="G_AIG1"/>
</dbReference>
<gene>
    <name evidence="5" type="ORF">AKAME5_001972200</name>
</gene>
<dbReference type="AlphaFoldDB" id="A0AAD3NAC4"/>
<dbReference type="InterPro" id="IPR027417">
    <property type="entry name" value="P-loop_NTPase"/>
</dbReference>
<keyword evidence="6" id="KW-1185">Reference proteome</keyword>